<accession>A0A1M5RWX1</accession>
<dbReference type="AlphaFoldDB" id="A0A1M5RWX1"/>
<protein>
    <submittedName>
        <fullName evidence="1">Uncharacterized protein</fullName>
    </submittedName>
</protein>
<evidence type="ECO:0000313" key="1">
    <source>
        <dbReference type="EMBL" id="SHH30857.1"/>
    </source>
</evidence>
<proteinExistence type="predicted"/>
<name>A0A1M5RWX1_9FIRM</name>
<evidence type="ECO:0000313" key="2">
    <source>
        <dbReference type="Proteomes" id="UP000184032"/>
    </source>
</evidence>
<dbReference type="Proteomes" id="UP000184032">
    <property type="component" value="Unassembled WGS sequence"/>
</dbReference>
<dbReference type="EMBL" id="FQXI01000006">
    <property type="protein sequence ID" value="SHH30857.1"/>
    <property type="molecule type" value="Genomic_DNA"/>
</dbReference>
<keyword evidence="2" id="KW-1185">Reference proteome</keyword>
<dbReference type="RefSeq" id="WP_073184378.1">
    <property type="nucleotide sequence ID" value="NZ_FQXI01000006.1"/>
</dbReference>
<organism evidence="1 2">
    <name type="scientific">Anaerosphaera aminiphila DSM 21120</name>
    <dbReference type="NCBI Taxonomy" id="1120995"/>
    <lineage>
        <taxon>Bacteria</taxon>
        <taxon>Bacillati</taxon>
        <taxon>Bacillota</taxon>
        <taxon>Tissierellia</taxon>
        <taxon>Tissierellales</taxon>
        <taxon>Peptoniphilaceae</taxon>
        <taxon>Anaerosphaera</taxon>
    </lineage>
</organism>
<sequence>MFEILYNNKKYIPKAALKINCSDYLVLAMDLDDNFIFIHSKDIFELRENPEILKDILVPLTKDEIYNMKQSELKKKDIVEFKNIKLNALNFRELLSLYKKFEFAEEGSSVVFKSRIVSGLKKNLYDCKNNGKVDFKDDIKSLIKNSYEFNLGSVSDYELKEILMEYTVFLKTKVYEKMSLYELLKEHSRFVNVLNGNMEIEKLGFPNVDLFTLRDSIEPAVRVLIYLKEDIILTELLNVTRHALEKNPFTIKRKDIEEVDEEFHFNEEAKFNYNYLFYESLGIDTDFAYDELSNLNKWEFSEVSEHLFKISESVLKEYKDRDEFLNACKESLIVYEDVEFVKYFISHLFTTLERG</sequence>
<dbReference type="OrthoDB" id="1700561at2"/>
<gene>
    <name evidence="1" type="ORF">SAMN02745245_01033</name>
</gene>
<reference evidence="1 2" key="1">
    <citation type="submission" date="2016-11" db="EMBL/GenBank/DDBJ databases">
        <authorList>
            <person name="Jaros S."/>
            <person name="Januszkiewicz K."/>
            <person name="Wedrychowicz H."/>
        </authorList>
    </citation>
    <scope>NUCLEOTIDE SEQUENCE [LARGE SCALE GENOMIC DNA]</scope>
    <source>
        <strain evidence="1 2">DSM 21120</strain>
    </source>
</reference>
<dbReference type="STRING" id="1120995.SAMN02745245_01033"/>